<evidence type="ECO:0000256" key="4">
    <source>
        <dbReference type="HAMAP-Rule" id="MF_01341"/>
    </source>
</evidence>
<evidence type="ECO:0000259" key="6">
    <source>
        <dbReference type="Pfam" id="PF00828"/>
    </source>
</evidence>
<name>I4B7F1_TURPD</name>
<feature type="compositionally biased region" description="Gly residues" evidence="5">
    <location>
        <begin position="21"/>
        <end position="35"/>
    </location>
</feature>
<keyword evidence="3 4" id="KW-0687">Ribonucleoprotein</keyword>
<comment type="similarity">
    <text evidence="1 4">Belongs to the universal ribosomal protein uL15 family.</text>
</comment>
<keyword evidence="4" id="KW-0699">rRNA-binding</keyword>
<dbReference type="Proteomes" id="UP000006048">
    <property type="component" value="Chromosome"/>
</dbReference>
<dbReference type="OrthoDB" id="9810293at2"/>
<sequence>MNELKPNAGANKRRKIVGRGTSSGHGKTSGRGGKGQTARNGGNIPARFEGGQWPLYRRIPKRGFQNAFRKELTPVNLVNLSRTIANGKLAEADINLETLKKAGLVPKTTVAWKLLAKSDGKQLSLAGKSIKVNAVSEAAKKMAEGAGAKIEVIVEKSKVLVKPAKK</sequence>
<comment type="function">
    <text evidence="4">Binds to the 23S rRNA.</text>
</comment>
<keyword evidence="8" id="KW-1185">Reference proteome</keyword>
<evidence type="ECO:0000313" key="8">
    <source>
        <dbReference type="Proteomes" id="UP000006048"/>
    </source>
</evidence>
<dbReference type="KEGG" id="tpx:Turpa_2568"/>
<dbReference type="GO" id="GO:0006412">
    <property type="term" value="P:translation"/>
    <property type="evidence" value="ECO:0007669"/>
    <property type="project" value="UniProtKB-UniRule"/>
</dbReference>
<evidence type="ECO:0000313" key="7">
    <source>
        <dbReference type="EMBL" id="AFM13208.1"/>
    </source>
</evidence>
<dbReference type="AlphaFoldDB" id="I4B7F1"/>
<proteinExistence type="inferred from homology"/>
<evidence type="ECO:0000256" key="3">
    <source>
        <dbReference type="ARBA" id="ARBA00023274"/>
    </source>
</evidence>
<feature type="domain" description="Large ribosomal subunit protein uL15/eL18" evidence="6">
    <location>
        <begin position="74"/>
        <end position="151"/>
    </location>
</feature>
<keyword evidence="2 4" id="KW-0689">Ribosomal protein</keyword>
<dbReference type="GO" id="GO:0019843">
    <property type="term" value="F:rRNA binding"/>
    <property type="evidence" value="ECO:0007669"/>
    <property type="project" value="UniProtKB-UniRule"/>
</dbReference>
<dbReference type="HOGENOM" id="CLU_055188_4_2_12"/>
<dbReference type="InterPro" id="IPR005749">
    <property type="entry name" value="Ribosomal_uL15_bac-type"/>
</dbReference>
<dbReference type="InterPro" id="IPR021131">
    <property type="entry name" value="Ribosomal_uL15/eL18"/>
</dbReference>
<dbReference type="RefSeq" id="WP_014803713.1">
    <property type="nucleotide sequence ID" value="NC_018020.1"/>
</dbReference>
<organism evidence="7 8">
    <name type="scientific">Turneriella parva (strain ATCC BAA-1111 / DSM 21527 / NCTC 11395 / H)</name>
    <name type="common">Leptospira parva</name>
    <dbReference type="NCBI Taxonomy" id="869212"/>
    <lineage>
        <taxon>Bacteria</taxon>
        <taxon>Pseudomonadati</taxon>
        <taxon>Spirochaetota</taxon>
        <taxon>Spirochaetia</taxon>
        <taxon>Leptospirales</taxon>
        <taxon>Leptospiraceae</taxon>
        <taxon>Turneriella</taxon>
    </lineage>
</organism>
<dbReference type="SUPFAM" id="SSF52080">
    <property type="entry name" value="Ribosomal proteins L15p and L18e"/>
    <property type="match status" value="1"/>
</dbReference>
<dbReference type="PATRIC" id="fig|869212.3.peg.2585"/>
<dbReference type="InterPro" id="IPR030878">
    <property type="entry name" value="Ribosomal_uL15"/>
</dbReference>
<evidence type="ECO:0000256" key="2">
    <source>
        <dbReference type="ARBA" id="ARBA00022980"/>
    </source>
</evidence>
<feature type="region of interest" description="Disordered" evidence="5">
    <location>
        <begin position="1"/>
        <end position="49"/>
    </location>
</feature>
<dbReference type="PANTHER" id="PTHR12934">
    <property type="entry name" value="50S RIBOSOMAL PROTEIN L15"/>
    <property type="match status" value="1"/>
</dbReference>
<dbReference type="STRING" id="869212.Turpa_2568"/>
<accession>I4B7F1</accession>
<dbReference type="PANTHER" id="PTHR12934:SF11">
    <property type="entry name" value="LARGE RIBOSOMAL SUBUNIT PROTEIN UL15M"/>
    <property type="match status" value="1"/>
</dbReference>
<dbReference type="InterPro" id="IPR036227">
    <property type="entry name" value="Ribosomal_uL15/eL18_sf"/>
</dbReference>
<dbReference type="GO" id="GO:0003735">
    <property type="term" value="F:structural constituent of ribosome"/>
    <property type="evidence" value="ECO:0007669"/>
    <property type="project" value="InterPro"/>
</dbReference>
<evidence type="ECO:0000256" key="5">
    <source>
        <dbReference type="SAM" id="MobiDB-lite"/>
    </source>
</evidence>
<dbReference type="NCBIfam" id="TIGR01071">
    <property type="entry name" value="rplO_bact"/>
    <property type="match status" value="1"/>
</dbReference>
<dbReference type="Gene3D" id="3.100.10.10">
    <property type="match status" value="1"/>
</dbReference>
<reference evidence="7 8" key="1">
    <citation type="submission" date="2012-06" db="EMBL/GenBank/DDBJ databases">
        <title>The complete chromosome of genome of Turneriella parva DSM 21527.</title>
        <authorList>
            <consortium name="US DOE Joint Genome Institute (JGI-PGF)"/>
            <person name="Lucas S."/>
            <person name="Han J."/>
            <person name="Lapidus A."/>
            <person name="Bruce D."/>
            <person name="Goodwin L."/>
            <person name="Pitluck S."/>
            <person name="Peters L."/>
            <person name="Kyrpides N."/>
            <person name="Mavromatis K."/>
            <person name="Ivanova N."/>
            <person name="Mikhailova N."/>
            <person name="Chertkov O."/>
            <person name="Detter J.C."/>
            <person name="Tapia R."/>
            <person name="Han C."/>
            <person name="Land M."/>
            <person name="Hauser L."/>
            <person name="Markowitz V."/>
            <person name="Cheng J.-F."/>
            <person name="Hugenholtz P."/>
            <person name="Woyke T."/>
            <person name="Wu D."/>
            <person name="Gronow S."/>
            <person name="Wellnitz S."/>
            <person name="Brambilla E."/>
            <person name="Klenk H.-P."/>
            <person name="Eisen J.A."/>
        </authorList>
    </citation>
    <scope>NUCLEOTIDE SEQUENCE [LARGE SCALE GENOMIC DNA]</scope>
    <source>
        <strain evidence="8">ATCC BAA-1111 / DSM 21527 / NCTC 11395 / H</strain>
    </source>
</reference>
<dbReference type="GO" id="GO:0015934">
    <property type="term" value="C:large ribosomal subunit"/>
    <property type="evidence" value="ECO:0007669"/>
    <property type="project" value="InterPro"/>
</dbReference>
<evidence type="ECO:0000256" key="1">
    <source>
        <dbReference type="ARBA" id="ARBA00007320"/>
    </source>
</evidence>
<gene>
    <name evidence="4" type="primary">rplO</name>
    <name evidence="7" type="ordered locus">Turpa_2568</name>
</gene>
<protein>
    <recommendedName>
        <fullName evidence="4">Large ribosomal subunit protein uL15</fullName>
    </recommendedName>
</protein>
<dbReference type="EMBL" id="CP002959">
    <property type="protein sequence ID" value="AFM13208.1"/>
    <property type="molecule type" value="Genomic_DNA"/>
</dbReference>
<keyword evidence="4" id="KW-0694">RNA-binding</keyword>
<dbReference type="Pfam" id="PF00828">
    <property type="entry name" value="Ribosomal_L27A"/>
    <property type="match status" value="1"/>
</dbReference>
<dbReference type="HAMAP" id="MF_01341">
    <property type="entry name" value="Ribosomal_uL15"/>
    <property type="match status" value="1"/>
</dbReference>
<comment type="subunit">
    <text evidence="4">Part of the 50S ribosomal subunit.</text>
</comment>